<keyword evidence="2 9" id="KW-0812">Transmembrane</keyword>
<organism evidence="11 12">
    <name type="scientific">Cyprinus carpio carpio</name>
    <dbReference type="NCBI Taxonomy" id="630221"/>
    <lineage>
        <taxon>Eukaryota</taxon>
        <taxon>Metazoa</taxon>
        <taxon>Chordata</taxon>
        <taxon>Craniata</taxon>
        <taxon>Vertebrata</taxon>
        <taxon>Euteleostomi</taxon>
        <taxon>Actinopterygii</taxon>
        <taxon>Neopterygii</taxon>
        <taxon>Teleostei</taxon>
        <taxon>Ostariophysi</taxon>
        <taxon>Cypriniformes</taxon>
        <taxon>Cyprinidae</taxon>
        <taxon>Cyprininae</taxon>
        <taxon>Cyprinus</taxon>
    </lineage>
</organism>
<comment type="subcellular location">
    <subcellularLocation>
        <location evidence="1">Membrane</location>
        <topology evidence="1">Single-pass membrane protein</topology>
    </subcellularLocation>
</comment>
<dbReference type="GO" id="GO:0009897">
    <property type="term" value="C:external side of plasma membrane"/>
    <property type="evidence" value="ECO:0007669"/>
    <property type="project" value="TreeGrafter"/>
</dbReference>
<evidence type="ECO:0000313" key="12">
    <source>
        <dbReference type="Proteomes" id="UP001108240"/>
    </source>
</evidence>
<feature type="chain" id="PRO_5039891635" evidence="10">
    <location>
        <begin position="17"/>
        <end position="577"/>
    </location>
</feature>
<dbReference type="InterPro" id="IPR003531">
    <property type="entry name" value="Hempt_rcpt_S_F1_CS"/>
</dbReference>
<proteinExistence type="predicted"/>
<keyword evidence="5 9" id="KW-0472">Membrane</keyword>
<dbReference type="InterPro" id="IPR013783">
    <property type="entry name" value="Ig-like_fold"/>
</dbReference>
<dbReference type="SUPFAM" id="SSF49265">
    <property type="entry name" value="Fibronectin type III"/>
    <property type="match status" value="1"/>
</dbReference>
<dbReference type="AlphaFoldDB" id="A0A9J8DGK6"/>
<evidence type="ECO:0000256" key="8">
    <source>
        <dbReference type="SAM" id="MobiDB-lite"/>
    </source>
</evidence>
<keyword evidence="4 9" id="KW-1133">Transmembrane helix</keyword>
<evidence type="ECO:0000256" key="6">
    <source>
        <dbReference type="ARBA" id="ARBA00023157"/>
    </source>
</evidence>
<evidence type="ECO:0000256" key="1">
    <source>
        <dbReference type="ARBA" id="ARBA00004167"/>
    </source>
</evidence>
<dbReference type="PROSITE" id="PS01355">
    <property type="entry name" value="HEMATOPO_REC_S_F1"/>
    <property type="match status" value="1"/>
</dbReference>
<dbReference type="InterPro" id="IPR036116">
    <property type="entry name" value="FN3_sf"/>
</dbReference>
<dbReference type="GO" id="GO:0004896">
    <property type="term" value="F:cytokine receptor activity"/>
    <property type="evidence" value="ECO:0007669"/>
    <property type="project" value="InterPro"/>
</dbReference>
<keyword evidence="3 10" id="KW-0732">Signal</keyword>
<name>A0A9J8DGK6_CYPCA</name>
<evidence type="ECO:0000256" key="3">
    <source>
        <dbReference type="ARBA" id="ARBA00022729"/>
    </source>
</evidence>
<keyword evidence="7" id="KW-0675">Receptor</keyword>
<feature type="transmembrane region" description="Helical" evidence="9">
    <location>
        <begin position="303"/>
        <end position="320"/>
    </location>
</feature>
<evidence type="ECO:0000256" key="9">
    <source>
        <dbReference type="SAM" id="Phobius"/>
    </source>
</evidence>
<protein>
    <submittedName>
        <fullName evidence="11">Uncharacterized protein</fullName>
    </submittedName>
</protein>
<evidence type="ECO:0000256" key="4">
    <source>
        <dbReference type="ARBA" id="ARBA00022989"/>
    </source>
</evidence>
<reference evidence="11" key="1">
    <citation type="submission" date="2025-08" db="UniProtKB">
        <authorList>
            <consortium name="Ensembl"/>
        </authorList>
    </citation>
    <scope>IDENTIFICATION</scope>
</reference>
<feature type="signal peptide" evidence="10">
    <location>
        <begin position="1"/>
        <end position="16"/>
    </location>
</feature>
<evidence type="ECO:0000256" key="5">
    <source>
        <dbReference type="ARBA" id="ARBA00023136"/>
    </source>
</evidence>
<sequence length="577" mass="64525">MCSFSLWLWVFPPVECVSVLGEENECLQSGLHYKKIHKNRAQCTALYCFSRFPDAYWDENAIMQTLAMMMMMMMMSSYSSLADQSLNCHNDFHNNFTCVWDTSKLDVIPPVRPETKCWMNVSVQKIKLDQKKADLIADPMQPHIRSATVVFQSKRGIMTSTARLHEVVWCENNKNPVAEIAKHTGEESAVKVAPPQAVNVHGVNVSWSCASLKPFFTSEFEVQYRSAAQSWKDVEGSIVKTSEPHLQLSEDNLLLNHQYVIRVRVRYVRTYALWSDWSEEYSWTSDVGQTAEMLPLDSSKARIILTIITLAIIVIFTVLIRCKRIRRIVACSPFRVQKKGSTYIPDPSKFFGDLNSSHRGNFTSWLGSVLVHESFIRVDTEFISPVEVLKLQDACDSRSTCRNSGSLQDTWGDTVKSSNFSNSTYFLSQSSKGPSDTLEPCSAHSSYGPAGGGSGVETLPQRSAEEKDAEELEFSLKKLEKLRQDTQSPDSGFAGGAEDSMEETELPSPLGLTLLPHLPQDLPAPQPNRHPLLGLQSTDLLLRPSCPIPGLDLDLQSCCGLIEPSSGDYMPVKNVQS</sequence>
<dbReference type="PANTHER" id="PTHR23037">
    <property type="entry name" value="CYTOKINE RECEPTOR"/>
    <property type="match status" value="1"/>
</dbReference>
<evidence type="ECO:0000256" key="2">
    <source>
        <dbReference type="ARBA" id="ARBA00022692"/>
    </source>
</evidence>
<evidence type="ECO:0000313" key="11">
    <source>
        <dbReference type="Ensembl" id="ENSCCRP00000176405.1"/>
    </source>
</evidence>
<dbReference type="Ensembl" id="ENSCCRT00000176100.1">
    <property type="protein sequence ID" value="ENSCCRP00000176405.1"/>
    <property type="gene ID" value="ENSCCRG00000063366.1"/>
</dbReference>
<accession>A0A9J8DGK6</accession>
<dbReference type="OMA" id="MEEDSIY"/>
<dbReference type="PANTHER" id="PTHR23037:SF35">
    <property type="entry name" value="FIBRONECTIN TYPE-III DOMAIN-CONTAINING PROTEIN"/>
    <property type="match status" value="1"/>
</dbReference>
<dbReference type="Gene3D" id="2.60.40.10">
    <property type="entry name" value="Immunoglobulins"/>
    <property type="match status" value="2"/>
</dbReference>
<keyword evidence="6" id="KW-1015">Disulfide bond</keyword>
<dbReference type="Proteomes" id="UP001108240">
    <property type="component" value="Unplaced"/>
</dbReference>
<keyword evidence="12" id="KW-1185">Reference proteome</keyword>
<dbReference type="GeneTree" id="ENSGT00900000142364"/>
<reference evidence="11" key="2">
    <citation type="submission" date="2025-09" db="UniProtKB">
        <authorList>
            <consortium name="Ensembl"/>
        </authorList>
    </citation>
    <scope>IDENTIFICATION</scope>
</reference>
<evidence type="ECO:0000256" key="10">
    <source>
        <dbReference type="SAM" id="SignalP"/>
    </source>
</evidence>
<feature type="compositionally biased region" description="Basic and acidic residues" evidence="8">
    <location>
        <begin position="474"/>
        <end position="484"/>
    </location>
</feature>
<evidence type="ECO:0000256" key="7">
    <source>
        <dbReference type="ARBA" id="ARBA00023170"/>
    </source>
</evidence>
<feature type="region of interest" description="Disordered" evidence="8">
    <location>
        <begin position="429"/>
        <end position="505"/>
    </location>
</feature>